<name>A0AAV4MG69_CAEEX</name>
<comment type="caution">
    <text evidence="2">The sequence shown here is derived from an EMBL/GenBank/DDBJ whole genome shotgun (WGS) entry which is preliminary data.</text>
</comment>
<protein>
    <submittedName>
        <fullName evidence="2">Uncharacterized protein</fullName>
    </submittedName>
</protein>
<keyword evidence="3" id="KW-1185">Reference proteome</keyword>
<dbReference type="AlphaFoldDB" id="A0AAV4MG69"/>
<reference evidence="2 3" key="1">
    <citation type="submission" date="2021-06" db="EMBL/GenBank/DDBJ databases">
        <title>Caerostris extrusa draft genome.</title>
        <authorList>
            <person name="Kono N."/>
            <person name="Arakawa K."/>
        </authorList>
    </citation>
    <scope>NUCLEOTIDE SEQUENCE [LARGE SCALE GENOMIC DNA]</scope>
</reference>
<dbReference type="EMBL" id="BPLR01019746">
    <property type="protein sequence ID" value="GIX71333.1"/>
    <property type="molecule type" value="Genomic_DNA"/>
</dbReference>
<feature type="compositionally biased region" description="Polar residues" evidence="1">
    <location>
        <begin position="32"/>
        <end position="46"/>
    </location>
</feature>
<evidence type="ECO:0000313" key="3">
    <source>
        <dbReference type="Proteomes" id="UP001054945"/>
    </source>
</evidence>
<organism evidence="2 3">
    <name type="scientific">Caerostris extrusa</name>
    <name type="common">Bark spider</name>
    <name type="synonym">Caerostris bankana</name>
    <dbReference type="NCBI Taxonomy" id="172846"/>
    <lineage>
        <taxon>Eukaryota</taxon>
        <taxon>Metazoa</taxon>
        <taxon>Ecdysozoa</taxon>
        <taxon>Arthropoda</taxon>
        <taxon>Chelicerata</taxon>
        <taxon>Arachnida</taxon>
        <taxon>Araneae</taxon>
        <taxon>Araneomorphae</taxon>
        <taxon>Entelegynae</taxon>
        <taxon>Araneoidea</taxon>
        <taxon>Araneidae</taxon>
        <taxon>Caerostris</taxon>
    </lineage>
</organism>
<proteinExistence type="predicted"/>
<evidence type="ECO:0000256" key="1">
    <source>
        <dbReference type="SAM" id="MobiDB-lite"/>
    </source>
</evidence>
<accession>A0AAV4MG69</accession>
<feature type="region of interest" description="Disordered" evidence="1">
    <location>
        <begin position="1"/>
        <end position="46"/>
    </location>
</feature>
<gene>
    <name evidence="2" type="ORF">CEXT_185881</name>
</gene>
<evidence type="ECO:0000313" key="2">
    <source>
        <dbReference type="EMBL" id="GIX71333.1"/>
    </source>
</evidence>
<sequence length="160" mass="17417">MGNKPFRVLGKVSASPGRRRGSAPSKRVPHTESANSYPSYLRSTTNAPSGKVTLHRVGLLNATWLKRCGLGNVRGGISALQQLRPQTSLRQKRITSSVSRIKHHVVVPLTKSFISEVALLKTHVTSALDLLRAGMTPSVDAVGKSRNWLLNTDVSEDNQK</sequence>
<dbReference type="Proteomes" id="UP001054945">
    <property type="component" value="Unassembled WGS sequence"/>
</dbReference>